<feature type="chain" id="PRO_5035740786" evidence="2">
    <location>
        <begin position="23"/>
        <end position="337"/>
    </location>
</feature>
<keyword evidence="4" id="KW-1185">Reference proteome</keyword>
<keyword evidence="2" id="KW-0732">Signal</keyword>
<keyword evidence="1" id="KW-0812">Transmembrane</keyword>
<keyword evidence="1" id="KW-0472">Membrane</keyword>
<evidence type="ECO:0000256" key="1">
    <source>
        <dbReference type="SAM" id="Phobius"/>
    </source>
</evidence>
<accession>A0A8T0HHR9</accession>
<feature type="transmembrane region" description="Helical" evidence="1">
    <location>
        <begin position="151"/>
        <end position="172"/>
    </location>
</feature>
<gene>
    <name evidence="3" type="ORF">KC19_6G044400</name>
</gene>
<feature type="transmembrane region" description="Helical" evidence="1">
    <location>
        <begin position="294"/>
        <end position="318"/>
    </location>
</feature>
<evidence type="ECO:0000313" key="3">
    <source>
        <dbReference type="EMBL" id="KAG0568772.1"/>
    </source>
</evidence>
<dbReference type="AlphaFoldDB" id="A0A8T0HHR9"/>
<comment type="caution">
    <text evidence="3">The sequence shown here is derived from an EMBL/GenBank/DDBJ whole genome shotgun (WGS) entry which is preliminary data.</text>
</comment>
<dbReference type="EMBL" id="CM026427">
    <property type="protein sequence ID" value="KAG0568772.1"/>
    <property type="molecule type" value="Genomic_DNA"/>
</dbReference>
<protein>
    <submittedName>
        <fullName evidence="3">Uncharacterized protein</fullName>
    </submittedName>
</protein>
<reference evidence="3 4" key="1">
    <citation type="submission" date="2020-06" db="EMBL/GenBank/DDBJ databases">
        <title>WGS assembly of Ceratodon purpureus strain R40.</title>
        <authorList>
            <person name="Carey S.B."/>
            <person name="Jenkins J."/>
            <person name="Shu S."/>
            <person name="Lovell J.T."/>
            <person name="Sreedasyam A."/>
            <person name="Maumus F."/>
            <person name="Tiley G.P."/>
            <person name="Fernandez-Pozo N."/>
            <person name="Barry K."/>
            <person name="Chen C."/>
            <person name="Wang M."/>
            <person name="Lipzen A."/>
            <person name="Daum C."/>
            <person name="Saski C.A."/>
            <person name="Payton A.C."/>
            <person name="Mcbreen J.C."/>
            <person name="Conrad R.E."/>
            <person name="Kollar L.M."/>
            <person name="Olsson S."/>
            <person name="Huttunen S."/>
            <person name="Landis J.B."/>
            <person name="Wickett N.J."/>
            <person name="Johnson M.G."/>
            <person name="Rensing S.A."/>
            <person name="Grimwood J."/>
            <person name="Schmutz J."/>
            <person name="Mcdaniel S.F."/>
        </authorList>
    </citation>
    <scope>NUCLEOTIDE SEQUENCE [LARGE SCALE GENOMIC DNA]</scope>
    <source>
        <strain evidence="3 4">R40</strain>
    </source>
</reference>
<proteinExistence type="predicted"/>
<name>A0A8T0HHR9_CERPU</name>
<evidence type="ECO:0000256" key="2">
    <source>
        <dbReference type="SAM" id="SignalP"/>
    </source>
</evidence>
<feature type="transmembrane region" description="Helical" evidence="1">
    <location>
        <begin position="226"/>
        <end position="250"/>
    </location>
</feature>
<evidence type="ECO:0000313" key="4">
    <source>
        <dbReference type="Proteomes" id="UP000822688"/>
    </source>
</evidence>
<sequence>MASIHSVLTMLLVSALLAVASGSGPSGSLLLPPVWNLTVPDNCSRFRNKTALLPYFEVWPEDIRGVPFEFCCEYQEDYSRPYELANYRYPGDNNGVLEPLPYYDLGIVREFTYYWKYWSFWQLPVRKKAVVIRCDMTDLSRLYRHRFYKHALVAGAKTAAVLVSITLAFAFISARIHRKFDDENRFEILKEQLFSDVLHQLQLALVGCSMMEAIGHSPVHMWRSQIIFNTAVVYTYLTLFALMSSFIRHAYVRKVEHERDWLWQKVMGQVLAVFIVGAYSCLVDDPSDQSLDSFGGIMLAAIAAACIWSSGVEMVFLFKTITAIQEGSQVHPSGRYS</sequence>
<dbReference type="Proteomes" id="UP000822688">
    <property type="component" value="Chromosome 6"/>
</dbReference>
<keyword evidence="1" id="KW-1133">Transmembrane helix</keyword>
<feature type="signal peptide" evidence="2">
    <location>
        <begin position="1"/>
        <end position="22"/>
    </location>
</feature>
<feature type="transmembrane region" description="Helical" evidence="1">
    <location>
        <begin position="262"/>
        <end position="282"/>
    </location>
</feature>
<organism evidence="3 4">
    <name type="scientific">Ceratodon purpureus</name>
    <name type="common">Fire moss</name>
    <name type="synonym">Dicranum purpureum</name>
    <dbReference type="NCBI Taxonomy" id="3225"/>
    <lineage>
        <taxon>Eukaryota</taxon>
        <taxon>Viridiplantae</taxon>
        <taxon>Streptophyta</taxon>
        <taxon>Embryophyta</taxon>
        <taxon>Bryophyta</taxon>
        <taxon>Bryophytina</taxon>
        <taxon>Bryopsida</taxon>
        <taxon>Dicranidae</taxon>
        <taxon>Pseudoditrichales</taxon>
        <taxon>Ditrichaceae</taxon>
        <taxon>Ceratodon</taxon>
    </lineage>
</organism>